<gene>
    <name evidence="3" type="ORF">SAMN02745158_00793</name>
</gene>
<evidence type="ECO:0000256" key="1">
    <source>
        <dbReference type="ARBA" id="ARBA00003238"/>
    </source>
</evidence>
<dbReference type="InterPro" id="IPR003797">
    <property type="entry name" value="DegV"/>
</dbReference>
<dbReference type="PANTHER" id="PTHR33434">
    <property type="entry name" value="DEGV DOMAIN-CONTAINING PROTEIN DR_1986-RELATED"/>
    <property type="match status" value="1"/>
</dbReference>
<dbReference type="Gene3D" id="3.40.50.10440">
    <property type="entry name" value="Dihydroxyacetone kinase, domain 1"/>
    <property type="match status" value="1"/>
</dbReference>
<organism evidence="3 4">
    <name type="scientific">Lactonifactor longoviformis DSM 17459</name>
    <dbReference type="NCBI Taxonomy" id="1122155"/>
    <lineage>
        <taxon>Bacteria</taxon>
        <taxon>Bacillati</taxon>
        <taxon>Bacillota</taxon>
        <taxon>Clostridia</taxon>
        <taxon>Eubacteriales</taxon>
        <taxon>Clostridiaceae</taxon>
        <taxon>Lactonifactor</taxon>
    </lineage>
</organism>
<dbReference type="OrthoDB" id="9780660at2"/>
<dbReference type="RefSeq" id="WP_072849164.1">
    <property type="nucleotide sequence ID" value="NZ_FQVI01000002.1"/>
</dbReference>
<dbReference type="Gene3D" id="2.20.28.50">
    <property type="entry name" value="degv family protein"/>
    <property type="match status" value="1"/>
</dbReference>
<dbReference type="Proteomes" id="UP000184245">
    <property type="component" value="Unassembled WGS sequence"/>
</dbReference>
<reference evidence="3 4" key="1">
    <citation type="submission" date="2016-11" db="EMBL/GenBank/DDBJ databases">
        <authorList>
            <person name="Jaros S."/>
            <person name="Januszkiewicz K."/>
            <person name="Wedrychowicz H."/>
        </authorList>
    </citation>
    <scope>NUCLEOTIDE SEQUENCE [LARGE SCALE GENOMIC DNA]</scope>
    <source>
        <strain evidence="3 4">DSM 17459</strain>
    </source>
</reference>
<comment type="function">
    <text evidence="1">May bind long-chain fatty acids, such as palmitate, and may play a role in lipid transport or fatty acid metabolism.</text>
</comment>
<dbReference type="GO" id="GO:0008289">
    <property type="term" value="F:lipid binding"/>
    <property type="evidence" value="ECO:0007669"/>
    <property type="project" value="UniProtKB-KW"/>
</dbReference>
<evidence type="ECO:0000313" key="4">
    <source>
        <dbReference type="Proteomes" id="UP000184245"/>
    </source>
</evidence>
<proteinExistence type="predicted"/>
<keyword evidence="2" id="KW-0446">Lipid-binding</keyword>
<dbReference type="InterPro" id="IPR050270">
    <property type="entry name" value="DegV_domain_contain"/>
</dbReference>
<dbReference type="PANTHER" id="PTHR33434:SF3">
    <property type="entry name" value="DEGV DOMAIN-CONTAINING PROTEIN YITS"/>
    <property type="match status" value="1"/>
</dbReference>
<keyword evidence="4" id="KW-1185">Reference proteome</keyword>
<dbReference type="PROSITE" id="PS51482">
    <property type="entry name" value="DEGV"/>
    <property type="match status" value="1"/>
</dbReference>
<accession>A0A1M4U8J8</accession>
<sequence length="289" mass="31999">MNDFVITTENTSDLPKDYYSQNGITYMYLPCTIDGVVYKKENEMPSGEFYEIMRGGSMPTTSQINPNDAKTEFSRILDEGKGILHIAFSSGLSGSYNSARIAAEEIQEERPEARIAVIDTLAASMGEGMLVYKAVQMQKAGKSLEETAEWLEANKLHLCHMFTVDDLNHLYRGGRVSKAAAVLGTMINIKPVLHVDNEGHLIPLGKVRGRKKSLVTLVSMMEERVGSYRDKNDIIMISHGDCLEDAKYVAKLVREKFGYDNIMINPVGATIGAHSGPGTVALFFLGEYR</sequence>
<dbReference type="Gene3D" id="3.30.1180.10">
    <property type="match status" value="1"/>
</dbReference>
<dbReference type="AlphaFoldDB" id="A0A1M4U8J8"/>
<dbReference type="Pfam" id="PF02645">
    <property type="entry name" value="DegV"/>
    <property type="match status" value="1"/>
</dbReference>
<protein>
    <submittedName>
        <fullName evidence="3">EDD domain protein, DegV family</fullName>
    </submittedName>
</protein>
<evidence type="ECO:0000256" key="2">
    <source>
        <dbReference type="ARBA" id="ARBA00023121"/>
    </source>
</evidence>
<dbReference type="EMBL" id="FQVI01000002">
    <property type="protein sequence ID" value="SHE53102.1"/>
    <property type="molecule type" value="Genomic_DNA"/>
</dbReference>
<dbReference type="InterPro" id="IPR043168">
    <property type="entry name" value="DegV_C"/>
</dbReference>
<dbReference type="NCBIfam" id="TIGR00762">
    <property type="entry name" value="DegV"/>
    <property type="match status" value="1"/>
</dbReference>
<name>A0A1M4U8J8_9CLOT</name>
<evidence type="ECO:0000313" key="3">
    <source>
        <dbReference type="EMBL" id="SHE53102.1"/>
    </source>
</evidence>
<dbReference type="SUPFAM" id="SSF82549">
    <property type="entry name" value="DAK1/DegV-like"/>
    <property type="match status" value="1"/>
</dbReference>
<dbReference type="STRING" id="1122155.SAMN02745158_00793"/>